<feature type="region of interest" description="Disordered" evidence="1">
    <location>
        <begin position="447"/>
        <end position="474"/>
    </location>
</feature>
<evidence type="ECO:0000256" key="1">
    <source>
        <dbReference type="SAM" id="MobiDB-lite"/>
    </source>
</evidence>
<feature type="region of interest" description="Disordered" evidence="1">
    <location>
        <begin position="736"/>
        <end position="773"/>
    </location>
</feature>
<feature type="compositionally biased region" description="Basic and acidic residues" evidence="1">
    <location>
        <begin position="112"/>
        <end position="125"/>
    </location>
</feature>
<organism evidence="2 3">
    <name type="scientific">Kipferlia bialata</name>
    <dbReference type="NCBI Taxonomy" id="797122"/>
    <lineage>
        <taxon>Eukaryota</taxon>
        <taxon>Metamonada</taxon>
        <taxon>Carpediemonas-like organisms</taxon>
        <taxon>Kipferlia</taxon>
    </lineage>
</organism>
<feature type="region of interest" description="Disordered" evidence="1">
    <location>
        <begin position="223"/>
        <end position="263"/>
    </location>
</feature>
<feature type="compositionally biased region" description="Basic and acidic residues" evidence="1">
    <location>
        <begin position="688"/>
        <end position="700"/>
    </location>
</feature>
<feature type="region of interest" description="Disordered" evidence="1">
    <location>
        <begin position="1"/>
        <end position="138"/>
    </location>
</feature>
<dbReference type="AlphaFoldDB" id="A0A9K3CQH7"/>
<dbReference type="EMBL" id="BDIP01000049">
    <property type="protein sequence ID" value="GIQ79744.1"/>
    <property type="molecule type" value="Genomic_DNA"/>
</dbReference>
<feature type="compositionally biased region" description="Basic and acidic residues" evidence="1">
    <location>
        <begin position="242"/>
        <end position="263"/>
    </location>
</feature>
<keyword evidence="3" id="KW-1185">Reference proteome</keyword>
<feature type="region of interest" description="Disordered" evidence="1">
    <location>
        <begin position="602"/>
        <end position="717"/>
    </location>
</feature>
<accession>A0A9K3CQH7</accession>
<name>A0A9K3CQH7_9EUKA</name>
<dbReference type="Proteomes" id="UP000265618">
    <property type="component" value="Unassembled WGS sequence"/>
</dbReference>
<feature type="compositionally biased region" description="Polar residues" evidence="1">
    <location>
        <begin position="1"/>
        <end position="13"/>
    </location>
</feature>
<feature type="compositionally biased region" description="Low complexity" evidence="1">
    <location>
        <begin position="544"/>
        <end position="556"/>
    </location>
</feature>
<sequence length="893" mass="95485">MSKSLRFTNTASESEAWWNDSSEFAAPTGQSQTGQVPFPGSPSPIVHKPLPIPPQVSVASPDVKSSPSVRTVRPEPAKKEKGEVGTRTVDRVQPLRKAKGAWYPPAPSQMETDQRRVEQRRKQADSVHLPLSTDTDQEGDRVNNEVLRRWQETRLRLREVETQCTELQGELAVMDADKYTAEKERDTLSRMLMEQQEKSASLSHRTASQETVIGRLQAELRHLRSKDASKDTPAPVQAGDGISKRERERAAERERKLQKMEDKVKRRERELREMEGVVEHLMRERDGLSTAVEEVSTSMVRLSDEVDTTHSVYTRLASEVIFHIESFGYPYDKEAERRREREEGRAVAHEEDITFCFAQRYLGRISRIHASCNHNKSMQPSPETTHTHVHTEGRVSGSPVGVTSLVVETGHADQPHTPVREGVRVQAHATTAGSDGQDAVTRGDAVSPSVVRGSGEAVVQGTPAPGVPVTETDTPVATSPAVAVEADDSGVTQATSVSTTIAADAESAKSPQVVPPSPAADADNEAVVDREGSGTTLEHGEQPGVSAVSTGAAGAGKEAPEASISKGSATAATVTGTELSSALVSADASSVVDGLTQDADTAGVAADSGEPKAEVEGTPTKVSDSVGGTDVAQTGTGVEGEPPSLSLPVSIGGETRAKDGALSTTSEDGSGIATDVTHPEALPSTPRVSDEPETATHEGHASGGDGTDGSHGMRERSDSTFSLASFTEGAKSLFSNIFTPSRPAPPAPTGEVPTSVPPSTDAPPTISIQGSEGVAGPVAPAVVTGRGSTHTGVSGEMHPKDAAFSPGMDREYGYKMKELAAKRSLDAVKNQMFIKTFYYVRNALLNELPGPNLDHTPISDETHIHAWSLMRRDRVPIDRWEEFCRDFLLERVK</sequence>
<gene>
    <name evidence="2" type="ORF">KIPB_000438</name>
</gene>
<reference evidence="2 3" key="1">
    <citation type="journal article" date="2018" name="PLoS ONE">
        <title>The draft genome of Kipferlia bialata reveals reductive genome evolution in fornicate parasites.</title>
        <authorList>
            <person name="Tanifuji G."/>
            <person name="Takabayashi S."/>
            <person name="Kume K."/>
            <person name="Takagi M."/>
            <person name="Nakayama T."/>
            <person name="Kamikawa R."/>
            <person name="Inagaki Y."/>
            <person name="Hashimoto T."/>
        </authorList>
    </citation>
    <scope>NUCLEOTIDE SEQUENCE [LARGE SCALE GENOMIC DNA]</scope>
    <source>
        <strain evidence="2">NY0173</strain>
    </source>
</reference>
<feature type="compositionally biased region" description="Basic and acidic residues" evidence="1">
    <location>
        <begin position="72"/>
        <end position="90"/>
    </location>
</feature>
<comment type="caution">
    <text evidence="2">The sequence shown here is derived from an EMBL/GenBank/DDBJ whole genome shotgun (WGS) entry which is preliminary data.</text>
</comment>
<protein>
    <submittedName>
        <fullName evidence="2">Uncharacterized protein</fullName>
    </submittedName>
</protein>
<proteinExistence type="predicted"/>
<evidence type="ECO:0000313" key="3">
    <source>
        <dbReference type="Proteomes" id="UP000265618"/>
    </source>
</evidence>
<feature type="region of interest" description="Disordered" evidence="1">
    <location>
        <begin position="376"/>
        <end position="397"/>
    </location>
</feature>
<feature type="region of interest" description="Disordered" evidence="1">
    <location>
        <begin position="503"/>
        <end position="567"/>
    </location>
</feature>
<evidence type="ECO:0000313" key="2">
    <source>
        <dbReference type="EMBL" id="GIQ79744.1"/>
    </source>
</evidence>